<evidence type="ECO:0000313" key="3">
    <source>
        <dbReference type="EMBL" id="AEB99062.1"/>
    </source>
</evidence>
<protein>
    <submittedName>
        <fullName evidence="4">Uncharacterized protein</fullName>
    </submittedName>
</protein>
<dbReference type="KEGG" id="ssg:Selsp_0083"/>
<evidence type="ECO:0000313" key="5">
    <source>
        <dbReference type="Proteomes" id="UP000003505"/>
    </source>
</evidence>
<evidence type="ECO:0000313" key="4">
    <source>
        <dbReference type="EMBL" id="EEX77244.1"/>
    </source>
</evidence>
<dbReference type="STRING" id="546271.Selsp_0083"/>
<dbReference type="AlphaFoldDB" id="C9LVC2"/>
<gene>
    <name evidence="3" type="ordered locus">Selsp_0083</name>
    <name evidence="4" type="ORF">SELSPUOL_01415</name>
</gene>
<dbReference type="EMBL" id="CP002637">
    <property type="protein sequence ID" value="AEB99062.1"/>
    <property type="molecule type" value="Genomic_DNA"/>
</dbReference>
<dbReference type="RefSeq" id="WP_006192713.1">
    <property type="nucleotide sequence ID" value="NC_015437.1"/>
</dbReference>
<accession>C9LVC2</accession>
<dbReference type="Proteomes" id="UP000003505">
    <property type="component" value="Unassembled WGS sequence"/>
</dbReference>
<proteinExistence type="predicted"/>
<keyword evidence="6" id="KW-1185">Reference proteome</keyword>
<feature type="region of interest" description="Disordered" evidence="2">
    <location>
        <begin position="248"/>
        <end position="272"/>
    </location>
</feature>
<evidence type="ECO:0000313" key="6">
    <source>
        <dbReference type="Proteomes" id="UP000011124"/>
    </source>
</evidence>
<dbReference type="EMBL" id="ACKP02000024">
    <property type="protein sequence ID" value="EEX77244.1"/>
    <property type="molecule type" value="Genomic_DNA"/>
</dbReference>
<dbReference type="Proteomes" id="UP000011124">
    <property type="component" value="Chromosome"/>
</dbReference>
<organism evidence="4 5">
    <name type="scientific">Selenomonas sputigena (strain ATCC 35185 / DSM 20758 / CCUG 44933 / VPI D19B-28)</name>
    <dbReference type="NCBI Taxonomy" id="546271"/>
    <lineage>
        <taxon>Bacteria</taxon>
        <taxon>Bacillati</taxon>
        <taxon>Bacillota</taxon>
        <taxon>Negativicutes</taxon>
        <taxon>Selenomonadales</taxon>
        <taxon>Selenomonadaceae</taxon>
        <taxon>Selenomonas</taxon>
    </lineage>
</organism>
<reference evidence="4 5" key="1">
    <citation type="submission" date="2009-09" db="EMBL/GenBank/DDBJ databases">
        <authorList>
            <person name="Weinstock G."/>
            <person name="Sodergren E."/>
            <person name="Clifton S."/>
            <person name="Fulton L."/>
            <person name="Fulton B."/>
            <person name="Courtney L."/>
            <person name="Fronick C."/>
            <person name="Harrison M."/>
            <person name="Strong C."/>
            <person name="Farmer C."/>
            <person name="Delahaunty K."/>
            <person name="Markovic C."/>
            <person name="Hall O."/>
            <person name="Minx P."/>
            <person name="Tomlinson C."/>
            <person name="Mitreva M."/>
            <person name="Nelson J."/>
            <person name="Hou S."/>
            <person name="Wollam A."/>
            <person name="Pepin K.H."/>
            <person name="Johnson M."/>
            <person name="Bhonagiri V."/>
            <person name="Nash W.E."/>
            <person name="Warren W."/>
            <person name="Chinwalla A."/>
            <person name="Mardis E.R."/>
            <person name="Wilson R.K."/>
        </authorList>
    </citation>
    <scope>NUCLEOTIDE SEQUENCE [LARGE SCALE GENOMIC DNA]</scope>
    <source>
        <strain evidence="4">ATCC 35185</strain>
        <strain evidence="5">ATCC 35185 / DSM 20758 / VPI D19B-28</strain>
    </source>
</reference>
<name>C9LVC2_SELS3</name>
<evidence type="ECO:0000256" key="2">
    <source>
        <dbReference type="SAM" id="MobiDB-lite"/>
    </source>
</evidence>
<evidence type="ECO:0000256" key="1">
    <source>
        <dbReference type="SAM" id="Coils"/>
    </source>
</evidence>
<feature type="compositionally biased region" description="Basic and acidic residues" evidence="2">
    <location>
        <begin position="190"/>
        <end position="209"/>
    </location>
</feature>
<sequence length="285" mass="31777">MGKSIFSRAGLITAEDKKDLEKRLEELEQAIDDMHDARRQQDRDSIRRERSILSRIDEVERSVAERLDAMQAGLVREINALARSLPRDLSAFRSGSGIDTSALGTMMQKEIARQMAALHTAQEKGTQDLKDSLALTLQYVASTQEQGFADLLKRHSAIEIGLVETAGQIAEDIEREHEALSGRIASLDTAQRDNGEAAKERERKQDEQTHQLQKFLQHAATALETLAKKQDIGLMEGLLRLQEASQRTQGMIEDAEEDAQKEPPSLLAEKKSASFLILPNGVKRP</sequence>
<reference evidence="3 6" key="2">
    <citation type="submission" date="2011-04" db="EMBL/GenBank/DDBJ databases">
        <title>The complete genome of Selenomonas sputigena DSM 20758.</title>
        <authorList>
            <consortium name="US DOE Joint Genome Institute (JGI-PGF)"/>
            <person name="Lucas S."/>
            <person name="Copeland A."/>
            <person name="Lapidus A."/>
            <person name="Bruce D."/>
            <person name="Goodwin L."/>
            <person name="Pitluck S."/>
            <person name="Peters L."/>
            <person name="Kyrpides N."/>
            <person name="Mavromatis K."/>
            <person name="Ivanova N."/>
            <person name="Ovchinnikova G."/>
            <person name="Teshima H."/>
            <person name="Detter J.C."/>
            <person name="Tapia R."/>
            <person name="Han C."/>
            <person name="Land M."/>
            <person name="Hauser L."/>
            <person name="Markowitz V."/>
            <person name="Cheng J.-F."/>
            <person name="Hugenholtz P."/>
            <person name="Woyke T."/>
            <person name="Wu D."/>
            <person name="Gronow S."/>
            <person name="Wellnitz S."/>
            <person name="Schneider S."/>
            <person name="Klenk H.-P."/>
            <person name="Eisen J.A."/>
        </authorList>
    </citation>
    <scope>NUCLEOTIDE SEQUENCE [LARGE SCALE GENOMIC DNA]</scope>
    <source>
        <strain evidence="3">ATCC 35185</strain>
        <strain evidence="6">ATCC 35185 / DSM 20758 / VPI D19B-28</strain>
    </source>
</reference>
<feature type="region of interest" description="Disordered" evidence="2">
    <location>
        <begin position="181"/>
        <end position="211"/>
    </location>
</feature>
<feature type="coiled-coil region" evidence="1">
    <location>
        <begin position="10"/>
        <end position="44"/>
    </location>
</feature>
<dbReference type="HOGENOM" id="CLU_976253_0_0_9"/>
<keyword evidence="1" id="KW-0175">Coiled coil</keyword>